<reference evidence="1 2" key="1">
    <citation type="journal article" date="2018" name="Front. Microbiol.">
        <title>Hydrolytic Capabilities as a Key to Environmental Success: Chitinolytic and Cellulolytic Acidobacteria From Acidic Sub-arctic Soils and Boreal Peatlands.</title>
        <authorList>
            <person name="Belova S.E."/>
            <person name="Ravin N.V."/>
            <person name="Pankratov T.A."/>
            <person name="Rakitin A.L."/>
            <person name="Ivanova A.A."/>
            <person name="Beletsky A.V."/>
            <person name="Mardanov A.V."/>
            <person name="Sinninghe Damste J.S."/>
            <person name="Dedysh S.N."/>
        </authorList>
    </citation>
    <scope>NUCLEOTIDE SEQUENCE [LARGE SCALE GENOMIC DNA]</scope>
    <source>
        <strain evidence="1 2">SBC82</strain>
    </source>
</reference>
<accession>A0A2Z5G5P1</accession>
<dbReference type="AlphaFoldDB" id="A0A2Z5G5P1"/>
<protein>
    <submittedName>
        <fullName evidence="1">Uncharacterized protein</fullName>
    </submittedName>
</protein>
<dbReference type="EMBL" id="CP030840">
    <property type="protein sequence ID" value="AXC14064.1"/>
    <property type="molecule type" value="Genomic_DNA"/>
</dbReference>
<dbReference type="Proteomes" id="UP000253606">
    <property type="component" value="Chromosome"/>
</dbReference>
<sequence length="48" mass="5410">MLRTVDSPGGLDPAIFEPVIELIAADYPNALRQLAPSFWEKVVRFPRI</sequence>
<organism evidence="1 2">
    <name type="scientific">Acidisarcina polymorpha</name>
    <dbReference type="NCBI Taxonomy" id="2211140"/>
    <lineage>
        <taxon>Bacteria</taxon>
        <taxon>Pseudomonadati</taxon>
        <taxon>Acidobacteriota</taxon>
        <taxon>Terriglobia</taxon>
        <taxon>Terriglobales</taxon>
        <taxon>Acidobacteriaceae</taxon>
        <taxon>Acidisarcina</taxon>
    </lineage>
</organism>
<name>A0A2Z5G5P1_9BACT</name>
<keyword evidence="2" id="KW-1185">Reference proteome</keyword>
<evidence type="ECO:0000313" key="1">
    <source>
        <dbReference type="EMBL" id="AXC14064.1"/>
    </source>
</evidence>
<proteinExistence type="predicted"/>
<dbReference type="KEGG" id="abas:ACPOL_4798"/>
<gene>
    <name evidence="1" type="ORF">ACPOL_4798</name>
</gene>
<evidence type="ECO:0000313" key="2">
    <source>
        <dbReference type="Proteomes" id="UP000253606"/>
    </source>
</evidence>